<dbReference type="Proteomes" id="UP001175271">
    <property type="component" value="Unassembled WGS sequence"/>
</dbReference>
<dbReference type="Gene3D" id="3.40.50.150">
    <property type="entry name" value="Vaccinia Virus protein VP39"/>
    <property type="match status" value="1"/>
</dbReference>
<dbReference type="EMBL" id="JAUCMV010000004">
    <property type="protein sequence ID" value="KAK0402254.1"/>
    <property type="molecule type" value="Genomic_DNA"/>
</dbReference>
<sequence length="290" mass="33144">MGIPMRPVMVRRVFCITFLVLLAISTITVLIYSKKATRLYSNVLNEIFCDEKEDAVPIQILEIYRKQVEGRKILLQLHNTATTYFDNLYNVAAPEVFCPGLVRIGDLSDGGKWICSPHLLPNPCVIYSLGINNEFSFDAEIYEMSKCQIHAFDKDEMRPETVQFYHRINATLDKAMITKETNVSAAAYSFTDVVQMYKPKRIDVLKIDIEGGEYDVATQIATTPICQILIELHWKPYSMVTLLKTLSSHNFYLFHHEINGGTHNASEFSLIHESCLRDYGVTVVYGKYFS</sequence>
<keyword evidence="3" id="KW-1185">Reference proteome</keyword>
<organism evidence="2 3">
    <name type="scientific">Steinernema hermaphroditum</name>
    <dbReference type="NCBI Taxonomy" id="289476"/>
    <lineage>
        <taxon>Eukaryota</taxon>
        <taxon>Metazoa</taxon>
        <taxon>Ecdysozoa</taxon>
        <taxon>Nematoda</taxon>
        <taxon>Chromadorea</taxon>
        <taxon>Rhabditida</taxon>
        <taxon>Tylenchina</taxon>
        <taxon>Panagrolaimomorpha</taxon>
        <taxon>Strongyloidoidea</taxon>
        <taxon>Steinernematidae</taxon>
        <taxon>Steinernema</taxon>
    </lineage>
</organism>
<dbReference type="InterPro" id="IPR026913">
    <property type="entry name" value="METTL24"/>
</dbReference>
<dbReference type="InterPro" id="IPR025714">
    <property type="entry name" value="Methyltranfer_dom"/>
</dbReference>
<comment type="caution">
    <text evidence="2">The sequence shown here is derived from an EMBL/GenBank/DDBJ whole genome shotgun (WGS) entry which is preliminary data.</text>
</comment>
<gene>
    <name evidence="2" type="ORF">QR680_016235</name>
</gene>
<protein>
    <recommendedName>
        <fullName evidence="1">Methyltransferase domain-containing protein</fullName>
    </recommendedName>
</protein>
<feature type="domain" description="Methyltransferase" evidence="1">
    <location>
        <begin position="76"/>
        <end position="271"/>
    </location>
</feature>
<dbReference type="InterPro" id="IPR029063">
    <property type="entry name" value="SAM-dependent_MTases_sf"/>
</dbReference>
<evidence type="ECO:0000313" key="2">
    <source>
        <dbReference type="EMBL" id="KAK0402254.1"/>
    </source>
</evidence>
<name>A0AA39HBG8_9BILA</name>
<dbReference type="Pfam" id="PF13383">
    <property type="entry name" value="Methyltransf_22"/>
    <property type="match status" value="1"/>
</dbReference>
<proteinExistence type="predicted"/>
<dbReference type="PANTHER" id="PTHR32026">
    <property type="entry name" value="METHYLTRANSFERASE-LIKE PROTEIN 24"/>
    <property type="match status" value="1"/>
</dbReference>
<reference evidence="2" key="1">
    <citation type="submission" date="2023-06" db="EMBL/GenBank/DDBJ databases">
        <title>Genomic analysis of the entomopathogenic nematode Steinernema hermaphroditum.</title>
        <authorList>
            <person name="Schwarz E.M."/>
            <person name="Heppert J.K."/>
            <person name="Baniya A."/>
            <person name="Schwartz H.T."/>
            <person name="Tan C.-H."/>
            <person name="Antoshechkin I."/>
            <person name="Sternberg P.W."/>
            <person name="Goodrich-Blair H."/>
            <person name="Dillman A.R."/>
        </authorList>
    </citation>
    <scope>NUCLEOTIDE SEQUENCE</scope>
    <source>
        <strain evidence="2">PS9179</strain>
        <tissue evidence="2">Whole animal</tissue>
    </source>
</reference>
<evidence type="ECO:0000259" key="1">
    <source>
        <dbReference type="Pfam" id="PF13383"/>
    </source>
</evidence>
<dbReference type="SUPFAM" id="SSF53335">
    <property type="entry name" value="S-adenosyl-L-methionine-dependent methyltransferases"/>
    <property type="match status" value="1"/>
</dbReference>
<dbReference type="AlphaFoldDB" id="A0AA39HBG8"/>
<accession>A0AA39HBG8</accession>
<evidence type="ECO:0000313" key="3">
    <source>
        <dbReference type="Proteomes" id="UP001175271"/>
    </source>
</evidence>
<dbReference type="PANTHER" id="PTHR32026:SF27">
    <property type="entry name" value="METHYLTRANSFERASE FKBM DOMAIN-CONTAINING PROTEIN-RELATED"/>
    <property type="match status" value="1"/>
</dbReference>